<feature type="compositionally biased region" description="Low complexity" evidence="1">
    <location>
        <begin position="419"/>
        <end position="429"/>
    </location>
</feature>
<dbReference type="AlphaFoldDB" id="A0AA89BQI1"/>
<dbReference type="GO" id="GO:0045944">
    <property type="term" value="P:positive regulation of transcription by RNA polymerase II"/>
    <property type="evidence" value="ECO:0007669"/>
    <property type="project" value="TreeGrafter"/>
</dbReference>
<accession>A0AA89BQI1</accession>
<dbReference type="PANTHER" id="PTHR22793">
    <property type="entry name" value="MYOCARDIN-RELATED TRANSCRIPTION FACTOR-RELATED"/>
    <property type="match status" value="1"/>
</dbReference>
<dbReference type="GO" id="GO:0051145">
    <property type="term" value="P:smooth muscle cell differentiation"/>
    <property type="evidence" value="ECO:0007669"/>
    <property type="project" value="TreeGrafter"/>
</dbReference>
<dbReference type="GO" id="GO:0005634">
    <property type="term" value="C:nucleus"/>
    <property type="evidence" value="ECO:0007669"/>
    <property type="project" value="TreeGrafter"/>
</dbReference>
<gene>
    <name evidence="2" type="ORF">FSP39_021527</name>
</gene>
<organism evidence="2 3">
    <name type="scientific">Pinctada imbricata</name>
    <name type="common">Atlantic pearl-oyster</name>
    <name type="synonym">Pinctada martensii</name>
    <dbReference type="NCBI Taxonomy" id="66713"/>
    <lineage>
        <taxon>Eukaryota</taxon>
        <taxon>Metazoa</taxon>
        <taxon>Spiralia</taxon>
        <taxon>Lophotrochozoa</taxon>
        <taxon>Mollusca</taxon>
        <taxon>Bivalvia</taxon>
        <taxon>Autobranchia</taxon>
        <taxon>Pteriomorphia</taxon>
        <taxon>Pterioida</taxon>
        <taxon>Pterioidea</taxon>
        <taxon>Pteriidae</taxon>
        <taxon>Pinctada</taxon>
    </lineage>
</organism>
<dbReference type="EMBL" id="VSWD01000010">
    <property type="protein sequence ID" value="KAK3091645.1"/>
    <property type="molecule type" value="Genomic_DNA"/>
</dbReference>
<comment type="caution">
    <text evidence="2">The sequence shown here is derived from an EMBL/GenBank/DDBJ whole genome shotgun (WGS) entry which is preliminary data.</text>
</comment>
<dbReference type="Proteomes" id="UP001186944">
    <property type="component" value="Unassembled WGS sequence"/>
</dbReference>
<feature type="region of interest" description="Disordered" evidence="1">
    <location>
        <begin position="417"/>
        <end position="441"/>
    </location>
</feature>
<evidence type="ECO:0000313" key="2">
    <source>
        <dbReference type="EMBL" id="KAK3091645.1"/>
    </source>
</evidence>
<evidence type="ECO:0008006" key="4">
    <source>
        <dbReference type="Google" id="ProtNLM"/>
    </source>
</evidence>
<reference evidence="2" key="1">
    <citation type="submission" date="2019-08" db="EMBL/GenBank/DDBJ databases">
        <title>The improved chromosome-level genome for the pearl oyster Pinctada fucata martensii using PacBio sequencing and Hi-C.</title>
        <authorList>
            <person name="Zheng Z."/>
        </authorList>
    </citation>
    <scope>NUCLEOTIDE SEQUENCE</scope>
    <source>
        <strain evidence="2">ZZ-2019</strain>
        <tissue evidence="2">Adductor muscle</tissue>
    </source>
</reference>
<name>A0AA89BQI1_PINIB</name>
<dbReference type="InterPro" id="IPR043451">
    <property type="entry name" value="Myocardin-like"/>
</dbReference>
<evidence type="ECO:0000256" key="1">
    <source>
        <dbReference type="SAM" id="MobiDB-lite"/>
    </source>
</evidence>
<feature type="compositionally biased region" description="Pro residues" evidence="1">
    <location>
        <begin position="31"/>
        <end position="43"/>
    </location>
</feature>
<protein>
    <recommendedName>
        <fullName evidence="4">MKL/myocardin-like protein 2</fullName>
    </recommendedName>
</protein>
<proteinExistence type="predicted"/>
<dbReference type="PANTHER" id="PTHR22793:SF12">
    <property type="entry name" value="MYOCARDIN-RELATED TRANSCRIPTION FACTOR, ISOFORM H"/>
    <property type="match status" value="1"/>
</dbReference>
<feature type="region of interest" description="Disordered" evidence="1">
    <location>
        <begin position="1"/>
        <end position="53"/>
    </location>
</feature>
<keyword evidence="3" id="KW-1185">Reference proteome</keyword>
<feature type="region of interest" description="Disordered" evidence="1">
    <location>
        <begin position="254"/>
        <end position="274"/>
    </location>
</feature>
<evidence type="ECO:0000313" key="3">
    <source>
        <dbReference type="Proteomes" id="UP001186944"/>
    </source>
</evidence>
<dbReference type="GO" id="GO:0003713">
    <property type="term" value="F:transcription coactivator activity"/>
    <property type="evidence" value="ECO:0007669"/>
    <property type="project" value="TreeGrafter"/>
</dbReference>
<sequence>MLQQQQPNSPPQLKHQQPKSPPQVQVITKPVPSPQLHPSPSSPQQPLQTMTVSVSADGKISPVPQSILKNAKFVPVGTPQTVNVVQTPSKGQQVLQGLPITSQGISSVVMTNTSDKVVKAGTDFFKTHNNLQSNVNIVKPMTSLVNPNTVTFQQPSKPGTKTRTVTLSPINGIAQNNKTVSLPSSPVDTKNMVLRTSSTPYFIPMREPPKYDEAIKNRINQGHLLGEGSKLDGKPVIKSQAMDDVLEILIRNGELPPSAAQEPPPTPKTLTQTGNIPTSATVTMATVASSSSSTPLQQFSMFTTATSMVTTATISSTSSMSDVDALLNQPVHTPVPLIKPECITPPPLSFGVSTPPSQLVLNEPASSDSADLYDIDEMLNRDLSSMDWADDPTFLELSDTTCMQTDQEIKPGLLTVPCSESSSAGNSHGSEPDLAALGINDPDNSQMDVSDWLDVIMPSTGLTPLSANAPVSFPSDPILTPKTQQEVLELFNFEDGDFGTPTEFQGGLNWEKLTETTTS</sequence>